<keyword evidence="3 8" id="KW-0472">Membrane</keyword>
<dbReference type="PRINTS" id="PR01021">
    <property type="entry name" value="OMPADOMAIN"/>
</dbReference>
<dbReference type="InterPro" id="IPR036737">
    <property type="entry name" value="OmpA-like_sf"/>
</dbReference>
<feature type="chain" id="PRO_5045768480" description="Peptidoglycan-associated lipoprotein" evidence="9">
    <location>
        <begin position="20"/>
        <end position="170"/>
    </location>
</feature>
<evidence type="ECO:0000256" key="8">
    <source>
        <dbReference type="HAMAP-Rule" id="MF_02204"/>
    </source>
</evidence>
<keyword evidence="6 8" id="KW-0449">Lipoprotein</keyword>
<keyword evidence="7 8" id="KW-0131">Cell cycle</keyword>
<dbReference type="PROSITE" id="PS51123">
    <property type="entry name" value="OMPA_2"/>
    <property type="match status" value="1"/>
</dbReference>
<evidence type="ECO:0000313" key="11">
    <source>
        <dbReference type="EMBL" id="MEY6431117.1"/>
    </source>
</evidence>
<dbReference type="InterPro" id="IPR006664">
    <property type="entry name" value="OMP_bac"/>
</dbReference>
<dbReference type="NCBIfam" id="TIGR02802">
    <property type="entry name" value="Pal_lipo"/>
    <property type="match status" value="1"/>
</dbReference>
<dbReference type="Proteomes" id="UP001564408">
    <property type="component" value="Unassembled WGS sequence"/>
</dbReference>
<comment type="caution">
    <text evidence="11">The sequence shown here is derived from an EMBL/GenBank/DDBJ whole genome shotgun (WGS) entry which is preliminary data.</text>
</comment>
<dbReference type="PROSITE" id="PS51257">
    <property type="entry name" value="PROKAR_LIPOPROTEIN"/>
    <property type="match status" value="1"/>
</dbReference>
<keyword evidence="5 8" id="KW-0998">Cell outer membrane</keyword>
<dbReference type="InterPro" id="IPR006690">
    <property type="entry name" value="OMPA-like_CS"/>
</dbReference>
<evidence type="ECO:0000256" key="5">
    <source>
        <dbReference type="ARBA" id="ARBA00023237"/>
    </source>
</evidence>
<dbReference type="InterPro" id="IPR014169">
    <property type="entry name" value="Pal_lipo_C"/>
</dbReference>
<comment type="subcellular location">
    <subcellularLocation>
        <location evidence="8">Cell outer membrane</location>
        <topology evidence="8">Lipid-anchor</topology>
    </subcellularLocation>
</comment>
<feature type="domain" description="OmpA-like" evidence="10">
    <location>
        <begin position="54"/>
        <end position="170"/>
    </location>
</feature>
<protein>
    <recommendedName>
        <fullName evidence="8">Peptidoglycan-associated lipoprotein</fullName>
        <shortName evidence="8">PAL</shortName>
    </recommendedName>
</protein>
<dbReference type="Gene3D" id="3.30.1330.60">
    <property type="entry name" value="OmpA-like domain"/>
    <property type="match status" value="1"/>
</dbReference>
<evidence type="ECO:0000313" key="12">
    <source>
        <dbReference type="Proteomes" id="UP001564408"/>
    </source>
</evidence>
<evidence type="ECO:0000256" key="1">
    <source>
        <dbReference type="ARBA" id="ARBA00022618"/>
    </source>
</evidence>
<evidence type="ECO:0000259" key="10">
    <source>
        <dbReference type="PROSITE" id="PS51123"/>
    </source>
</evidence>
<keyword evidence="12" id="KW-1185">Reference proteome</keyword>
<evidence type="ECO:0000256" key="6">
    <source>
        <dbReference type="ARBA" id="ARBA00023288"/>
    </source>
</evidence>
<feature type="signal peptide" evidence="9">
    <location>
        <begin position="1"/>
        <end position="19"/>
    </location>
</feature>
<dbReference type="InterPro" id="IPR050330">
    <property type="entry name" value="Bact_OuterMem_StrucFunc"/>
</dbReference>
<comment type="similarity">
    <text evidence="8">Belongs to the Pal lipoprotein family.</text>
</comment>
<comment type="function">
    <text evidence="8">Part of the Tol-Pal system, which plays a role in outer membrane invagination during cell division and is important for maintaining outer membrane integrity.</text>
</comment>
<dbReference type="InterPro" id="IPR039001">
    <property type="entry name" value="Pal"/>
</dbReference>
<dbReference type="Pfam" id="PF00691">
    <property type="entry name" value="OmpA"/>
    <property type="match status" value="1"/>
</dbReference>
<reference evidence="11 12" key="1">
    <citation type="submission" date="2024-05" db="EMBL/GenBank/DDBJ databases">
        <title>Genome Sequence and Characterization of the New Strain Purple Sulfur Bacterium of Genus Thioalkalicoccus.</title>
        <authorList>
            <person name="Bryantseva I.A."/>
            <person name="Kyndt J.A."/>
            <person name="Imhoff J.F."/>
        </authorList>
    </citation>
    <scope>NUCLEOTIDE SEQUENCE [LARGE SCALE GENOMIC DNA]</scope>
    <source>
        <strain evidence="11 12">Um2</strain>
    </source>
</reference>
<sequence>MLRYSFPVAIALFTVILGAGCETVQKAPPSAVPSAEPTVPEVAPQAVAAPAPWDDPANPIHRRTLYFTYERSEILPEYAALLRVHAGFLAAHPNVRVIIEGHADERGTREFNLALGEQRAQAVRGFLMAEGIPPAQLETASYGEEKPASPGYGEASWAQNRRAFLDYQRP</sequence>
<dbReference type="SUPFAM" id="SSF103088">
    <property type="entry name" value="OmpA-like"/>
    <property type="match status" value="1"/>
</dbReference>
<dbReference type="InterPro" id="IPR006665">
    <property type="entry name" value="OmpA-like"/>
</dbReference>
<evidence type="ECO:0000256" key="9">
    <source>
        <dbReference type="SAM" id="SignalP"/>
    </source>
</evidence>
<dbReference type="RefSeq" id="WP_369665503.1">
    <property type="nucleotide sequence ID" value="NZ_JBDKXB010000002.1"/>
</dbReference>
<evidence type="ECO:0000256" key="4">
    <source>
        <dbReference type="ARBA" id="ARBA00023139"/>
    </source>
</evidence>
<evidence type="ECO:0000256" key="3">
    <source>
        <dbReference type="ARBA" id="ARBA00023136"/>
    </source>
</evidence>
<evidence type="ECO:0000256" key="2">
    <source>
        <dbReference type="ARBA" id="ARBA00022729"/>
    </source>
</evidence>
<dbReference type="HAMAP" id="MF_02204">
    <property type="entry name" value="Pal"/>
    <property type="match status" value="1"/>
</dbReference>
<accession>A0ABV4B9R6</accession>
<name>A0ABV4B9R6_9GAMM</name>
<evidence type="ECO:0000256" key="7">
    <source>
        <dbReference type="ARBA" id="ARBA00023306"/>
    </source>
</evidence>
<gene>
    <name evidence="8 11" type="primary">pal</name>
    <name evidence="11" type="ORF">ABC977_01690</name>
</gene>
<dbReference type="PROSITE" id="PS01068">
    <property type="entry name" value="OMPA_1"/>
    <property type="match status" value="1"/>
</dbReference>
<comment type="subunit">
    <text evidence="8">The Tol-Pal system is composed of five core proteins: the inner membrane proteins TolA, TolQ and TolR, the periplasmic protein TolB and the outer membrane protein Pal. They form a network linking the inner and outer membranes and the peptidoglycan layer.</text>
</comment>
<dbReference type="PANTHER" id="PTHR30329">
    <property type="entry name" value="STATOR ELEMENT OF FLAGELLAR MOTOR COMPLEX"/>
    <property type="match status" value="1"/>
</dbReference>
<dbReference type="CDD" id="cd07185">
    <property type="entry name" value="OmpA_C-like"/>
    <property type="match status" value="1"/>
</dbReference>
<dbReference type="PANTHER" id="PTHR30329:SF21">
    <property type="entry name" value="LIPOPROTEIN YIAD-RELATED"/>
    <property type="match status" value="1"/>
</dbReference>
<keyword evidence="2 8" id="KW-0732">Signal</keyword>
<dbReference type="EMBL" id="JBDKXB010000002">
    <property type="protein sequence ID" value="MEY6431117.1"/>
    <property type="molecule type" value="Genomic_DNA"/>
</dbReference>
<keyword evidence="1 8" id="KW-0132">Cell division</keyword>
<organism evidence="11 12">
    <name type="scientific">Thioalkalicoccus limnaeus</name>
    <dbReference type="NCBI Taxonomy" id="120681"/>
    <lineage>
        <taxon>Bacteria</taxon>
        <taxon>Pseudomonadati</taxon>
        <taxon>Pseudomonadota</taxon>
        <taxon>Gammaproteobacteria</taxon>
        <taxon>Chromatiales</taxon>
        <taxon>Chromatiaceae</taxon>
        <taxon>Thioalkalicoccus</taxon>
    </lineage>
</organism>
<proteinExistence type="inferred from homology"/>
<keyword evidence="4 8" id="KW-0564">Palmitate</keyword>